<keyword evidence="1" id="KW-0732">Signal</keyword>
<dbReference type="AlphaFoldDB" id="A0A0S2TH79"/>
<accession>A0A0S2TH79</accession>
<organism evidence="2 3">
    <name type="scientific">Candidatus Tenderia electrophaga</name>
    <dbReference type="NCBI Taxonomy" id="1748243"/>
    <lineage>
        <taxon>Bacteria</taxon>
        <taxon>Pseudomonadati</taxon>
        <taxon>Pseudomonadota</taxon>
        <taxon>Gammaproteobacteria</taxon>
        <taxon>Candidatus Tenderiales</taxon>
        <taxon>Candidatus Tenderiaceae</taxon>
        <taxon>Candidatus Tenderia</taxon>
    </lineage>
</organism>
<dbReference type="Gene3D" id="1.20.120.10">
    <property type="entry name" value="Cytochrome c/b562"/>
    <property type="match status" value="1"/>
</dbReference>
<protein>
    <recommendedName>
        <fullName evidence="4">Cytochrome C</fullName>
    </recommendedName>
</protein>
<proteinExistence type="predicted"/>
<dbReference type="EMBL" id="CP013099">
    <property type="protein sequence ID" value="ALP54501.1"/>
    <property type="molecule type" value="Genomic_DNA"/>
</dbReference>
<sequence length="145" mass="16051">MLSKPMKALACAVLLLTGPAAQAEDVLVESGYTEIMQEMVGNMQDIVFGIMVEDYDQVAVLAEAIAFHPEPDMGRQMALLKKLGMDAKSFTLHEDRIRQNALRLQKAASARDPEAVIEKFAALAESCSACHAAYRERIRSLIKRR</sequence>
<evidence type="ECO:0000313" key="2">
    <source>
        <dbReference type="EMBL" id="ALP54501.1"/>
    </source>
</evidence>
<name>A0A0S2TH79_9GAMM</name>
<feature type="chain" id="PRO_5006605066" description="Cytochrome C" evidence="1">
    <location>
        <begin position="24"/>
        <end position="145"/>
    </location>
</feature>
<dbReference type="InterPro" id="IPR002321">
    <property type="entry name" value="Cyt_c_II"/>
</dbReference>
<evidence type="ECO:0008006" key="4">
    <source>
        <dbReference type="Google" id="ProtNLM"/>
    </source>
</evidence>
<dbReference type="GO" id="GO:0009055">
    <property type="term" value="F:electron transfer activity"/>
    <property type="evidence" value="ECO:0007669"/>
    <property type="project" value="InterPro"/>
</dbReference>
<reference evidence="2" key="1">
    <citation type="submission" date="2015-10" db="EMBL/GenBank/DDBJ databases">
        <title>Description of Candidatus Tenderia electrophaga gen. nov, sp. nov., an Uncultivated Electroautotroph from a Biocathode Enrichment.</title>
        <authorList>
            <person name="Eddie B.J."/>
            <person name="Malanoski A.P."/>
            <person name="Wang Z."/>
            <person name="Hall R.J."/>
            <person name="Oh S.D."/>
            <person name="Heiner C."/>
            <person name="Lin B."/>
            <person name="Strycharz-Glaven S.M."/>
        </authorList>
    </citation>
    <scope>NUCLEOTIDE SEQUENCE [LARGE SCALE GENOMIC DNA]</scope>
    <source>
        <strain evidence="2">NRL1</strain>
    </source>
</reference>
<dbReference type="GO" id="GO:0022900">
    <property type="term" value="P:electron transport chain"/>
    <property type="evidence" value="ECO:0007669"/>
    <property type="project" value="InterPro"/>
</dbReference>
<evidence type="ECO:0000256" key="1">
    <source>
        <dbReference type="SAM" id="SignalP"/>
    </source>
</evidence>
<keyword evidence="3" id="KW-1185">Reference proteome</keyword>
<dbReference type="InterPro" id="IPR010980">
    <property type="entry name" value="Cyt_c/b562"/>
</dbReference>
<dbReference type="Pfam" id="PF01322">
    <property type="entry name" value="Cytochrom_C_2"/>
    <property type="match status" value="1"/>
</dbReference>
<evidence type="ECO:0000313" key="3">
    <source>
        <dbReference type="Proteomes" id="UP000055136"/>
    </source>
</evidence>
<dbReference type="KEGG" id="tee:Tel_15835"/>
<gene>
    <name evidence="2" type="ORF">Tel_15835</name>
</gene>
<feature type="signal peptide" evidence="1">
    <location>
        <begin position="1"/>
        <end position="23"/>
    </location>
</feature>
<dbReference type="SUPFAM" id="SSF47175">
    <property type="entry name" value="Cytochromes"/>
    <property type="match status" value="1"/>
</dbReference>
<dbReference type="GO" id="GO:0020037">
    <property type="term" value="F:heme binding"/>
    <property type="evidence" value="ECO:0007669"/>
    <property type="project" value="InterPro"/>
</dbReference>
<dbReference type="GO" id="GO:0005506">
    <property type="term" value="F:iron ion binding"/>
    <property type="evidence" value="ECO:0007669"/>
    <property type="project" value="InterPro"/>
</dbReference>
<dbReference type="STRING" id="1748243.Tel_15835"/>
<dbReference type="PROSITE" id="PS51009">
    <property type="entry name" value="CYTCII"/>
    <property type="match status" value="1"/>
</dbReference>
<dbReference type="Proteomes" id="UP000055136">
    <property type="component" value="Chromosome"/>
</dbReference>